<protein>
    <submittedName>
        <fullName evidence="1">Uncharacterized protein</fullName>
    </submittedName>
</protein>
<dbReference type="AlphaFoldDB" id="A0A250VLI9"/>
<reference evidence="2" key="1">
    <citation type="submission" date="2017-05" db="EMBL/GenBank/DDBJ databases">
        <title>Streptomyces olivochromogenes NBRC 3561 whole genome shotgun sequence.</title>
        <authorList>
            <person name="Dohra H."/>
            <person name="Kodani S."/>
        </authorList>
    </citation>
    <scope>NUCLEOTIDE SEQUENCE [LARGE SCALE GENOMIC DNA]</scope>
    <source>
        <strain evidence="2">NBRC 3561</strain>
    </source>
</reference>
<proteinExistence type="predicted"/>
<comment type="caution">
    <text evidence="1">The sequence shown here is derived from an EMBL/GenBank/DDBJ whole genome shotgun (WGS) entry which is preliminary data.</text>
</comment>
<dbReference type="RefSeq" id="WP_201264403.1">
    <property type="nucleotide sequence ID" value="NZ_BDQI01000016.1"/>
</dbReference>
<organism evidence="1 2">
    <name type="scientific">Streptomyces olivochromogenes</name>
    <dbReference type="NCBI Taxonomy" id="1963"/>
    <lineage>
        <taxon>Bacteria</taxon>
        <taxon>Bacillati</taxon>
        <taxon>Actinomycetota</taxon>
        <taxon>Actinomycetes</taxon>
        <taxon>Kitasatosporales</taxon>
        <taxon>Streptomycetaceae</taxon>
        <taxon>Streptomyces</taxon>
    </lineage>
</organism>
<name>A0A250VLI9_STROL</name>
<dbReference type="Proteomes" id="UP000217446">
    <property type="component" value="Unassembled WGS sequence"/>
</dbReference>
<sequence length="47" mass="5135">MPPAPTIAHWRAAVSGVSPVEMLVERPTLPGTEQVALRWGYFDELAS</sequence>
<keyword evidence="2" id="KW-1185">Reference proteome</keyword>
<evidence type="ECO:0000313" key="2">
    <source>
        <dbReference type="Proteomes" id="UP000217446"/>
    </source>
</evidence>
<dbReference type="EMBL" id="BDQI01000016">
    <property type="protein sequence ID" value="GAX54922.1"/>
    <property type="molecule type" value="Genomic_DNA"/>
</dbReference>
<accession>A0A250VLI9</accession>
<gene>
    <name evidence="1" type="ORF">SO3561_06475</name>
</gene>
<evidence type="ECO:0000313" key="1">
    <source>
        <dbReference type="EMBL" id="GAX54922.1"/>
    </source>
</evidence>